<dbReference type="GO" id="GO:0008757">
    <property type="term" value="F:S-adenosylmethionine-dependent methyltransferase activity"/>
    <property type="evidence" value="ECO:0007669"/>
    <property type="project" value="InterPro"/>
</dbReference>
<keyword evidence="2" id="KW-0489">Methyltransferase</keyword>
<gene>
    <name evidence="2" type="ORF">SAMN04487992_102303</name>
</gene>
<dbReference type="Gene3D" id="3.40.50.150">
    <property type="entry name" value="Vaccinia Virus protein VP39"/>
    <property type="match status" value="1"/>
</dbReference>
<dbReference type="eggNOG" id="COG2890">
    <property type="taxonomic scope" value="Bacteria"/>
</dbReference>
<dbReference type="AlphaFoldDB" id="A0A1G7EGC0"/>
<evidence type="ECO:0000313" key="2">
    <source>
        <dbReference type="EMBL" id="SDE62720.1"/>
    </source>
</evidence>
<organism evidence="2 3">
    <name type="scientific">Cellulophaga baltica</name>
    <dbReference type="NCBI Taxonomy" id="76594"/>
    <lineage>
        <taxon>Bacteria</taxon>
        <taxon>Pseudomonadati</taxon>
        <taxon>Bacteroidota</taxon>
        <taxon>Flavobacteriia</taxon>
        <taxon>Flavobacteriales</taxon>
        <taxon>Flavobacteriaceae</taxon>
        <taxon>Cellulophaga</taxon>
    </lineage>
</organism>
<keyword evidence="2" id="KW-0808">Transferase</keyword>
<reference evidence="3" key="1">
    <citation type="submission" date="2016-10" db="EMBL/GenBank/DDBJ databases">
        <authorList>
            <person name="Varghese N."/>
            <person name="Submissions S."/>
        </authorList>
    </citation>
    <scope>NUCLEOTIDE SEQUENCE [LARGE SCALE GENOMIC DNA]</scope>
    <source>
        <strain evidence="3">DSM 24729</strain>
    </source>
</reference>
<keyword evidence="3" id="KW-1185">Reference proteome</keyword>
<dbReference type="GO" id="GO:0032259">
    <property type="term" value="P:methylation"/>
    <property type="evidence" value="ECO:0007669"/>
    <property type="project" value="UniProtKB-KW"/>
</dbReference>
<dbReference type="Pfam" id="PF08241">
    <property type="entry name" value="Methyltransf_11"/>
    <property type="match status" value="1"/>
</dbReference>
<dbReference type="CDD" id="cd02440">
    <property type="entry name" value="AdoMet_MTases"/>
    <property type="match status" value="1"/>
</dbReference>
<evidence type="ECO:0000313" key="3">
    <source>
        <dbReference type="Proteomes" id="UP000182114"/>
    </source>
</evidence>
<sequence length="237" mass="26687">MQTDILGAAVLDFQNGNYTTDIKTYSSLEEEDIIPIPYLFRSYAEMPPLEKKALQLAKGTILDIGCGAGSHSLYLQETGKNVTALDSSKGAIEVCNARGITKTVCMDLYDFKDQKFDTLLLLMNGIGLAGKLNQINKFLIQLKSFLNPGGQILLDSSDILYMFDPDEDGGYWIPDVEYYGEVSFEMEYQSKKSESFNWLYLDYNTLQRAAVANNLECELVKEGEHFDYLAKLTLKQQ</sequence>
<protein>
    <submittedName>
        <fullName evidence="2">Methyltransferase domain-containing protein</fullName>
    </submittedName>
</protein>
<dbReference type="InterPro" id="IPR029063">
    <property type="entry name" value="SAM-dependent_MTases_sf"/>
</dbReference>
<dbReference type="Proteomes" id="UP000182114">
    <property type="component" value="Unassembled WGS sequence"/>
</dbReference>
<feature type="domain" description="Methyltransferase type 11" evidence="1">
    <location>
        <begin position="62"/>
        <end position="153"/>
    </location>
</feature>
<dbReference type="InterPro" id="IPR013216">
    <property type="entry name" value="Methyltransf_11"/>
</dbReference>
<accession>A0A1G7EGC0</accession>
<proteinExistence type="predicted"/>
<name>A0A1G7EGC0_9FLAO</name>
<dbReference type="SUPFAM" id="SSF53335">
    <property type="entry name" value="S-adenosyl-L-methionine-dependent methyltransferases"/>
    <property type="match status" value="1"/>
</dbReference>
<dbReference type="EMBL" id="FNBD01000002">
    <property type="protein sequence ID" value="SDE62720.1"/>
    <property type="molecule type" value="Genomic_DNA"/>
</dbReference>
<dbReference type="RefSeq" id="WP_074537574.1">
    <property type="nucleotide sequence ID" value="NZ_FNBD01000002.1"/>
</dbReference>
<evidence type="ECO:0000259" key="1">
    <source>
        <dbReference type="Pfam" id="PF08241"/>
    </source>
</evidence>